<organism evidence="1 2">
    <name type="scientific">Petrolisthes cinctipes</name>
    <name type="common">Flat porcelain crab</name>
    <dbReference type="NCBI Taxonomy" id="88211"/>
    <lineage>
        <taxon>Eukaryota</taxon>
        <taxon>Metazoa</taxon>
        <taxon>Ecdysozoa</taxon>
        <taxon>Arthropoda</taxon>
        <taxon>Crustacea</taxon>
        <taxon>Multicrustacea</taxon>
        <taxon>Malacostraca</taxon>
        <taxon>Eumalacostraca</taxon>
        <taxon>Eucarida</taxon>
        <taxon>Decapoda</taxon>
        <taxon>Pleocyemata</taxon>
        <taxon>Anomura</taxon>
        <taxon>Galatheoidea</taxon>
        <taxon>Porcellanidae</taxon>
        <taxon>Petrolisthes</taxon>
    </lineage>
</organism>
<evidence type="ECO:0000313" key="1">
    <source>
        <dbReference type="EMBL" id="KAK3859651.1"/>
    </source>
</evidence>
<proteinExistence type="predicted"/>
<dbReference type="EMBL" id="JAWQEG010004963">
    <property type="protein sequence ID" value="KAK3859651.1"/>
    <property type="molecule type" value="Genomic_DNA"/>
</dbReference>
<accession>A0AAE1EQQ6</accession>
<reference evidence="1" key="1">
    <citation type="submission" date="2023-10" db="EMBL/GenBank/DDBJ databases">
        <title>Genome assemblies of two species of porcelain crab, Petrolisthes cinctipes and Petrolisthes manimaculis (Anomura: Porcellanidae).</title>
        <authorList>
            <person name="Angst P."/>
        </authorList>
    </citation>
    <scope>NUCLEOTIDE SEQUENCE</scope>
    <source>
        <strain evidence="1">PB745_01</strain>
        <tissue evidence="1">Gill</tissue>
    </source>
</reference>
<dbReference type="AlphaFoldDB" id="A0AAE1EQQ6"/>
<comment type="caution">
    <text evidence="1">The sequence shown here is derived from an EMBL/GenBank/DDBJ whole genome shotgun (WGS) entry which is preliminary data.</text>
</comment>
<keyword evidence="2" id="KW-1185">Reference proteome</keyword>
<evidence type="ECO:0000313" key="2">
    <source>
        <dbReference type="Proteomes" id="UP001286313"/>
    </source>
</evidence>
<name>A0AAE1EQQ6_PETCI</name>
<protein>
    <submittedName>
        <fullName evidence="1">Uncharacterized protein</fullName>
    </submittedName>
</protein>
<gene>
    <name evidence="1" type="ORF">Pcinc_034254</name>
</gene>
<sequence>MVLQLPFKPVCWTGWVVAGSCFIDWPIQPAVNTHGRGVSRQQESSRKTDACKADVGGTLPLAGYHLSPGVLADERGRKEPPRQINTVTIVFVQINPDQPCPSETPCSSQIVDARVLPLIPMKGASWVQVSHE</sequence>
<dbReference type="Proteomes" id="UP001286313">
    <property type="component" value="Unassembled WGS sequence"/>
</dbReference>